<dbReference type="KEGG" id="cre:CHLRE_12g558050v5"/>
<evidence type="ECO:0000313" key="3">
    <source>
        <dbReference type="Proteomes" id="UP000006906"/>
    </source>
</evidence>
<evidence type="ECO:0000313" key="2">
    <source>
        <dbReference type="EMBL" id="PNW75849.1"/>
    </source>
</evidence>
<proteinExistence type="predicted"/>
<dbReference type="GeneID" id="66055854"/>
<keyword evidence="1" id="KW-1133">Transmembrane helix</keyword>
<sequence length="75" mass="7955">MEAKKVPGTNPAQLRDWFAAVFPDLGVVPKGGFKVASLTGSLSLSLLFAGGIYYLSTRYDNMRSGEASGGDDKAR</sequence>
<dbReference type="InParanoid" id="A0A2K3D5N6"/>
<keyword evidence="3" id="KW-1185">Reference proteome</keyword>
<protein>
    <submittedName>
        <fullName evidence="2">Uncharacterized protein</fullName>
    </submittedName>
</protein>
<reference evidence="2 3" key="1">
    <citation type="journal article" date="2007" name="Science">
        <title>The Chlamydomonas genome reveals the evolution of key animal and plant functions.</title>
        <authorList>
            <person name="Merchant S.S."/>
            <person name="Prochnik S.E."/>
            <person name="Vallon O."/>
            <person name="Harris E.H."/>
            <person name="Karpowicz S.J."/>
            <person name="Witman G.B."/>
            <person name="Terry A."/>
            <person name="Salamov A."/>
            <person name="Fritz-Laylin L.K."/>
            <person name="Marechal-Drouard L."/>
            <person name="Marshall W.F."/>
            <person name="Qu L.H."/>
            <person name="Nelson D.R."/>
            <person name="Sanderfoot A.A."/>
            <person name="Spalding M.H."/>
            <person name="Kapitonov V.V."/>
            <person name="Ren Q."/>
            <person name="Ferris P."/>
            <person name="Lindquist E."/>
            <person name="Shapiro H."/>
            <person name="Lucas S.M."/>
            <person name="Grimwood J."/>
            <person name="Schmutz J."/>
            <person name="Cardol P."/>
            <person name="Cerutti H."/>
            <person name="Chanfreau G."/>
            <person name="Chen C.L."/>
            <person name="Cognat V."/>
            <person name="Croft M.T."/>
            <person name="Dent R."/>
            <person name="Dutcher S."/>
            <person name="Fernandez E."/>
            <person name="Fukuzawa H."/>
            <person name="Gonzalez-Ballester D."/>
            <person name="Gonzalez-Halphen D."/>
            <person name="Hallmann A."/>
            <person name="Hanikenne M."/>
            <person name="Hippler M."/>
            <person name="Inwood W."/>
            <person name="Jabbari K."/>
            <person name="Kalanon M."/>
            <person name="Kuras R."/>
            <person name="Lefebvre P.A."/>
            <person name="Lemaire S.D."/>
            <person name="Lobanov A.V."/>
            <person name="Lohr M."/>
            <person name="Manuell A."/>
            <person name="Meier I."/>
            <person name="Mets L."/>
            <person name="Mittag M."/>
            <person name="Mittelmeier T."/>
            <person name="Moroney J.V."/>
            <person name="Moseley J."/>
            <person name="Napoli C."/>
            <person name="Nedelcu A.M."/>
            <person name="Niyogi K."/>
            <person name="Novoselov S.V."/>
            <person name="Paulsen I.T."/>
            <person name="Pazour G."/>
            <person name="Purton S."/>
            <person name="Ral J.P."/>
            <person name="Riano-Pachon D.M."/>
            <person name="Riekhof W."/>
            <person name="Rymarquis L."/>
            <person name="Schroda M."/>
            <person name="Stern D."/>
            <person name="Umen J."/>
            <person name="Willows R."/>
            <person name="Wilson N."/>
            <person name="Zimmer S.L."/>
            <person name="Allmer J."/>
            <person name="Balk J."/>
            <person name="Bisova K."/>
            <person name="Chen C.J."/>
            <person name="Elias M."/>
            <person name="Gendler K."/>
            <person name="Hauser C."/>
            <person name="Lamb M.R."/>
            <person name="Ledford H."/>
            <person name="Long J.C."/>
            <person name="Minagawa J."/>
            <person name="Page M.D."/>
            <person name="Pan J."/>
            <person name="Pootakham W."/>
            <person name="Roje S."/>
            <person name="Rose A."/>
            <person name="Stahlberg E."/>
            <person name="Terauchi A.M."/>
            <person name="Yang P."/>
            <person name="Ball S."/>
            <person name="Bowler C."/>
            <person name="Dieckmann C.L."/>
            <person name="Gladyshev V.N."/>
            <person name="Green P."/>
            <person name="Jorgensen R."/>
            <person name="Mayfield S."/>
            <person name="Mueller-Roeber B."/>
            <person name="Rajamani S."/>
            <person name="Sayre R.T."/>
            <person name="Brokstein P."/>
            <person name="Dubchak I."/>
            <person name="Goodstein D."/>
            <person name="Hornick L."/>
            <person name="Huang Y.W."/>
            <person name="Jhaveri J."/>
            <person name="Luo Y."/>
            <person name="Martinez D."/>
            <person name="Ngau W.C."/>
            <person name="Otillar B."/>
            <person name="Poliakov A."/>
            <person name="Porter A."/>
            <person name="Szajkowski L."/>
            <person name="Werner G."/>
            <person name="Zhou K."/>
            <person name="Grigoriev I.V."/>
            <person name="Rokhsar D.S."/>
            <person name="Grossman A.R."/>
        </authorList>
    </citation>
    <scope>NUCLEOTIDE SEQUENCE [LARGE SCALE GENOMIC DNA]</scope>
    <source>
        <strain evidence="3">CC-503</strain>
    </source>
</reference>
<feature type="transmembrane region" description="Helical" evidence="1">
    <location>
        <begin position="35"/>
        <end position="55"/>
    </location>
</feature>
<dbReference type="EMBL" id="CM008973">
    <property type="protein sequence ID" value="PNW75849.1"/>
    <property type="molecule type" value="Genomic_DNA"/>
</dbReference>
<keyword evidence="1" id="KW-0472">Membrane</keyword>
<gene>
    <name evidence="2" type="ORF">CHLRE_12g558050v5</name>
</gene>
<organism evidence="2 3">
    <name type="scientific">Chlamydomonas reinhardtii</name>
    <name type="common">Chlamydomonas smithii</name>
    <dbReference type="NCBI Taxonomy" id="3055"/>
    <lineage>
        <taxon>Eukaryota</taxon>
        <taxon>Viridiplantae</taxon>
        <taxon>Chlorophyta</taxon>
        <taxon>core chlorophytes</taxon>
        <taxon>Chlorophyceae</taxon>
        <taxon>CS clade</taxon>
        <taxon>Chlamydomonadales</taxon>
        <taxon>Chlamydomonadaceae</taxon>
        <taxon>Chlamydomonas</taxon>
    </lineage>
</organism>
<dbReference type="AlphaFoldDB" id="A0A2K3D5N6"/>
<dbReference type="Proteomes" id="UP000006906">
    <property type="component" value="Chromosome 12"/>
</dbReference>
<keyword evidence="1" id="KW-0812">Transmembrane</keyword>
<evidence type="ECO:0000256" key="1">
    <source>
        <dbReference type="SAM" id="Phobius"/>
    </source>
</evidence>
<dbReference type="Gramene" id="PNW75849">
    <property type="protein sequence ID" value="PNW75849"/>
    <property type="gene ID" value="CHLRE_12g558050v5"/>
</dbReference>
<name>A0A2K3D5N6_CHLRE</name>
<accession>A0A2K3D5N6</accession>
<dbReference type="RefSeq" id="XP_042918874.1">
    <property type="nucleotide sequence ID" value="XM_043069129.1"/>
</dbReference>